<comment type="catalytic activity">
    <reaction evidence="1">
        <text>L-glutamyl-[protein] + S-adenosyl-L-methionine = [protein]-L-glutamate 5-O-methyl ester + S-adenosyl-L-homocysteine</text>
        <dbReference type="Rhea" id="RHEA:24452"/>
        <dbReference type="Rhea" id="RHEA-COMP:10208"/>
        <dbReference type="Rhea" id="RHEA-COMP:10311"/>
        <dbReference type="ChEBI" id="CHEBI:29973"/>
        <dbReference type="ChEBI" id="CHEBI:57856"/>
        <dbReference type="ChEBI" id="CHEBI:59789"/>
        <dbReference type="ChEBI" id="CHEBI:82795"/>
        <dbReference type="EC" id="2.1.1.80"/>
    </reaction>
</comment>
<dbReference type="PANTHER" id="PTHR24422">
    <property type="entry name" value="CHEMOTAXIS PROTEIN METHYLTRANSFERASE"/>
    <property type="match status" value="1"/>
</dbReference>
<keyword evidence="5" id="KW-0949">S-adenosyl-L-methionine</keyword>
<accession>A0A1F4U963</accession>
<dbReference type="InterPro" id="IPR022642">
    <property type="entry name" value="CheR_C"/>
</dbReference>
<dbReference type="PRINTS" id="PR00996">
    <property type="entry name" value="CHERMTFRASE"/>
</dbReference>
<dbReference type="AlphaFoldDB" id="A0A1F4U963"/>
<dbReference type="Gene3D" id="3.40.50.150">
    <property type="entry name" value="Vaccinia Virus protein VP39"/>
    <property type="match status" value="1"/>
</dbReference>
<organism evidence="7 8">
    <name type="scientific">candidate division WOR-3 bacterium RBG_13_43_14</name>
    <dbReference type="NCBI Taxonomy" id="1802590"/>
    <lineage>
        <taxon>Bacteria</taxon>
        <taxon>Bacteria division WOR-3</taxon>
    </lineage>
</organism>
<gene>
    <name evidence="7" type="ORF">A2Y85_02570</name>
</gene>
<evidence type="ECO:0000313" key="8">
    <source>
        <dbReference type="Proteomes" id="UP000177025"/>
    </source>
</evidence>
<dbReference type="InterPro" id="IPR022641">
    <property type="entry name" value="CheR_N"/>
</dbReference>
<dbReference type="InterPro" id="IPR036804">
    <property type="entry name" value="CheR_N_sf"/>
</dbReference>
<dbReference type="EC" id="2.1.1.80" evidence="2"/>
<keyword evidence="4" id="KW-0808">Transferase</keyword>
<evidence type="ECO:0000256" key="3">
    <source>
        <dbReference type="ARBA" id="ARBA00022603"/>
    </source>
</evidence>
<feature type="domain" description="CheR-type methyltransferase" evidence="6">
    <location>
        <begin position="1"/>
        <end position="260"/>
    </location>
</feature>
<dbReference type="PROSITE" id="PS50123">
    <property type="entry name" value="CHER"/>
    <property type="match status" value="1"/>
</dbReference>
<dbReference type="InterPro" id="IPR029063">
    <property type="entry name" value="SAM-dependent_MTases_sf"/>
</dbReference>
<evidence type="ECO:0000256" key="4">
    <source>
        <dbReference type="ARBA" id="ARBA00022679"/>
    </source>
</evidence>
<evidence type="ECO:0000256" key="5">
    <source>
        <dbReference type="ARBA" id="ARBA00022691"/>
    </source>
</evidence>
<proteinExistence type="predicted"/>
<dbReference type="PANTHER" id="PTHR24422:SF10">
    <property type="entry name" value="CHEMOTAXIS PROTEIN METHYLTRANSFERASE 2"/>
    <property type="match status" value="1"/>
</dbReference>
<evidence type="ECO:0000256" key="2">
    <source>
        <dbReference type="ARBA" id="ARBA00012534"/>
    </source>
</evidence>
<reference evidence="7 8" key="1">
    <citation type="journal article" date="2016" name="Nat. Commun.">
        <title>Thousands of microbial genomes shed light on interconnected biogeochemical processes in an aquifer system.</title>
        <authorList>
            <person name="Anantharaman K."/>
            <person name="Brown C.T."/>
            <person name="Hug L.A."/>
            <person name="Sharon I."/>
            <person name="Castelle C.J."/>
            <person name="Probst A.J."/>
            <person name="Thomas B.C."/>
            <person name="Singh A."/>
            <person name="Wilkins M.J."/>
            <person name="Karaoz U."/>
            <person name="Brodie E.L."/>
            <person name="Williams K.H."/>
            <person name="Hubbard S.S."/>
            <person name="Banfield J.F."/>
        </authorList>
    </citation>
    <scope>NUCLEOTIDE SEQUENCE [LARGE SCALE GENOMIC DNA]</scope>
</reference>
<keyword evidence="3" id="KW-0489">Methyltransferase</keyword>
<dbReference type="Pfam" id="PF03705">
    <property type="entry name" value="CheR_N"/>
    <property type="match status" value="1"/>
</dbReference>
<comment type="caution">
    <text evidence="7">The sequence shown here is derived from an EMBL/GenBank/DDBJ whole genome shotgun (WGS) entry which is preliminary data.</text>
</comment>
<evidence type="ECO:0000313" key="7">
    <source>
        <dbReference type="EMBL" id="OGC41417.1"/>
    </source>
</evidence>
<dbReference type="Pfam" id="PF01739">
    <property type="entry name" value="CheR"/>
    <property type="match status" value="1"/>
</dbReference>
<sequence length="266" mass="31393">MENNYQDLLTYIEVETGFRCTNYKERPLKRRLMVRLRALNIENYEKYLLFLKQHPEELKTLLDVLTINLSYFFRNPETFDFIKQRVIPILKQESGSLIFWSAGCAKGEEPYSLAIMAGEAGLLERTTIYATDIDSVALDRAQQGRFQNLSFQFLDAHLKDEYFIPDKNCFVIKEKIRQHVIFRKHDIFEKFPFGYCNLIMCRNVLIYLDRNAQSVIINNFYEQLKEKGFLVLGKVELLIGILSIKRFNVISRNEHVYQKGHYAESS</sequence>
<dbReference type="EMBL" id="MEUM01000107">
    <property type="protein sequence ID" value="OGC41417.1"/>
    <property type="molecule type" value="Genomic_DNA"/>
</dbReference>
<dbReference type="InterPro" id="IPR050903">
    <property type="entry name" value="Bact_Chemotaxis_MeTrfase"/>
</dbReference>
<evidence type="ECO:0000259" key="6">
    <source>
        <dbReference type="PROSITE" id="PS50123"/>
    </source>
</evidence>
<dbReference type="SUPFAM" id="SSF53335">
    <property type="entry name" value="S-adenosyl-L-methionine-dependent methyltransferases"/>
    <property type="match status" value="1"/>
</dbReference>
<dbReference type="Gene3D" id="1.10.155.10">
    <property type="entry name" value="Chemotaxis receptor methyltransferase CheR, N-terminal domain"/>
    <property type="match status" value="1"/>
</dbReference>
<protein>
    <recommendedName>
        <fullName evidence="2">protein-glutamate O-methyltransferase</fullName>
        <ecNumber evidence="2">2.1.1.80</ecNumber>
    </recommendedName>
</protein>
<dbReference type="GO" id="GO:0032259">
    <property type="term" value="P:methylation"/>
    <property type="evidence" value="ECO:0007669"/>
    <property type="project" value="UniProtKB-KW"/>
</dbReference>
<dbReference type="GO" id="GO:0008983">
    <property type="term" value="F:protein-glutamate O-methyltransferase activity"/>
    <property type="evidence" value="ECO:0007669"/>
    <property type="project" value="UniProtKB-EC"/>
</dbReference>
<dbReference type="SUPFAM" id="SSF47757">
    <property type="entry name" value="Chemotaxis receptor methyltransferase CheR, N-terminal domain"/>
    <property type="match status" value="1"/>
</dbReference>
<name>A0A1F4U963_UNCW3</name>
<dbReference type="InterPro" id="IPR000780">
    <property type="entry name" value="CheR_MeTrfase"/>
</dbReference>
<dbReference type="SMART" id="SM00138">
    <property type="entry name" value="MeTrc"/>
    <property type="match status" value="1"/>
</dbReference>
<dbReference type="Proteomes" id="UP000177025">
    <property type="component" value="Unassembled WGS sequence"/>
</dbReference>
<evidence type="ECO:0000256" key="1">
    <source>
        <dbReference type="ARBA" id="ARBA00001541"/>
    </source>
</evidence>